<dbReference type="Pfam" id="PF01494">
    <property type="entry name" value="FAD_binding_3"/>
    <property type="match status" value="1"/>
</dbReference>
<protein>
    <submittedName>
        <fullName evidence="2">FAD-dependent monooxygenase</fullName>
    </submittedName>
</protein>
<reference evidence="2 3" key="1">
    <citation type="submission" date="2023-08" db="EMBL/GenBank/DDBJ databases">
        <title>Nocardioides seae sp. nov., a bacterium isolated from a soil.</title>
        <authorList>
            <person name="Wang X."/>
        </authorList>
    </citation>
    <scope>NUCLEOTIDE SEQUENCE [LARGE SCALE GENOMIC DNA]</scope>
    <source>
        <strain evidence="2 3">YZH12</strain>
    </source>
</reference>
<dbReference type="PANTHER" id="PTHR46865:SF2">
    <property type="entry name" value="MONOOXYGENASE"/>
    <property type="match status" value="1"/>
</dbReference>
<dbReference type="GO" id="GO:0004497">
    <property type="term" value="F:monooxygenase activity"/>
    <property type="evidence" value="ECO:0007669"/>
    <property type="project" value="UniProtKB-KW"/>
</dbReference>
<organism evidence="2 3">
    <name type="scientific">Nocardioides imazamoxiresistens</name>
    <dbReference type="NCBI Taxonomy" id="3231893"/>
    <lineage>
        <taxon>Bacteria</taxon>
        <taxon>Bacillati</taxon>
        <taxon>Actinomycetota</taxon>
        <taxon>Actinomycetes</taxon>
        <taxon>Propionibacteriales</taxon>
        <taxon>Nocardioidaceae</taxon>
        <taxon>Nocardioides</taxon>
    </lineage>
</organism>
<dbReference type="PANTHER" id="PTHR46865">
    <property type="entry name" value="OXIDOREDUCTASE-RELATED"/>
    <property type="match status" value="1"/>
</dbReference>
<keyword evidence="2" id="KW-0503">Monooxygenase</keyword>
<evidence type="ECO:0000313" key="3">
    <source>
        <dbReference type="Proteomes" id="UP001268542"/>
    </source>
</evidence>
<dbReference type="Proteomes" id="UP001268542">
    <property type="component" value="Unassembled WGS sequence"/>
</dbReference>
<dbReference type="SUPFAM" id="SSF51905">
    <property type="entry name" value="FAD/NAD(P)-binding domain"/>
    <property type="match status" value="1"/>
</dbReference>
<comment type="caution">
    <text evidence="2">The sequence shown here is derived from an EMBL/GenBank/DDBJ whole genome shotgun (WGS) entry which is preliminary data.</text>
</comment>
<dbReference type="PRINTS" id="PR00420">
    <property type="entry name" value="RNGMNOXGNASE"/>
</dbReference>
<keyword evidence="3" id="KW-1185">Reference proteome</keyword>
<evidence type="ECO:0000259" key="1">
    <source>
        <dbReference type="Pfam" id="PF01494"/>
    </source>
</evidence>
<accession>A0ABU3PZH3</accession>
<dbReference type="EMBL" id="JAVYII010000006">
    <property type="protein sequence ID" value="MDT9594261.1"/>
    <property type="molecule type" value="Genomic_DNA"/>
</dbReference>
<name>A0ABU3PZH3_9ACTN</name>
<feature type="domain" description="FAD-binding" evidence="1">
    <location>
        <begin position="6"/>
        <end position="349"/>
    </location>
</feature>
<dbReference type="InterPro" id="IPR002938">
    <property type="entry name" value="FAD-bd"/>
</dbReference>
<evidence type="ECO:0000313" key="2">
    <source>
        <dbReference type="EMBL" id="MDT9594261.1"/>
    </source>
</evidence>
<dbReference type="RefSeq" id="WP_315733830.1">
    <property type="nucleotide sequence ID" value="NZ_JAVYII010000006.1"/>
</dbReference>
<sequence length="406" mass="44001">MGSTRRVLVTGASIAGPAAAFWLARAGFEVTVVERAPELREGGQNIDVRATGREVLRRMGLEQAVLDRNTGEVGTRFVDEDGSVLAEFDVDGSEDSDGPTAELEILRGALARVVADACPETVRWRFGAQVVEVHDVADADRGVEVVLDDGSRETYDVLVVAEGVGSRTRALVLGEEPQEDPLGMYAVYGTIPRTDADDDWWRILHAPDSRQAALRPDDVGTIRANLNFLADGPVLADLDHAGRLAAIRERYAGVGWEVPRILDGFDAADDLYVDWLRQVRCPTWHRGSTVLLGDAAWSLTPLGGGGASLALVGAYVLAAHLADVEEPTRDALARAFERYEEWMRPLVEDAQDLPPGVPRLAAPRTRAGVQVLRWGVRVAASSPVRALAQRVTRGPQAERELPTLEV</sequence>
<dbReference type="Gene3D" id="3.30.9.10">
    <property type="entry name" value="D-Amino Acid Oxidase, subunit A, domain 2"/>
    <property type="match status" value="1"/>
</dbReference>
<proteinExistence type="predicted"/>
<dbReference type="Gene3D" id="3.50.50.60">
    <property type="entry name" value="FAD/NAD(P)-binding domain"/>
    <property type="match status" value="1"/>
</dbReference>
<gene>
    <name evidence="2" type="ORF">RDV89_14350</name>
</gene>
<keyword evidence="2" id="KW-0560">Oxidoreductase</keyword>
<dbReference type="InterPro" id="IPR036188">
    <property type="entry name" value="FAD/NAD-bd_sf"/>
</dbReference>
<dbReference type="InterPro" id="IPR051704">
    <property type="entry name" value="FAD_aromatic-hydroxylase"/>
</dbReference>